<dbReference type="InterPro" id="IPR050984">
    <property type="entry name" value="Gfo/Idh/MocA_domain"/>
</dbReference>
<feature type="domain" description="GFO/IDH/MocA-like oxidoreductase" evidence="4">
    <location>
        <begin position="139"/>
        <end position="249"/>
    </location>
</feature>
<dbReference type="EMBL" id="JBGFTU010000018">
    <property type="protein sequence ID" value="MEZ0166175.1"/>
    <property type="molecule type" value="Genomic_DNA"/>
</dbReference>
<dbReference type="Pfam" id="PF22725">
    <property type="entry name" value="GFO_IDH_MocA_C3"/>
    <property type="match status" value="1"/>
</dbReference>
<keyword evidence="2" id="KW-0560">Oxidoreductase</keyword>
<dbReference type="InterPro" id="IPR000683">
    <property type="entry name" value="Gfo/Idh/MocA-like_OxRdtase_N"/>
</dbReference>
<dbReference type="Pfam" id="PF01408">
    <property type="entry name" value="GFO_IDH_MocA"/>
    <property type="match status" value="1"/>
</dbReference>
<gene>
    <name evidence="5" type="ORF">AB2L27_15555</name>
</gene>
<evidence type="ECO:0000256" key="1">
    <source>
        <dbReference type="ARBA" id="ARBA00010928"/>
    </source>
</evidence>
<evidence type="ECO:0000259" key="3">
    <source>
        <dbReference type="Pfam" id="PF01408"/>
    </source>
</evidence>
<keyword evidence="6" id="KW-1185">Reference proteome</keyword>
<comment type="similarity">
    <text evidence="1">Belongs to the Gfo/Idh/MocA family.</text>
</comment>
<dbReference type="RefSeq" id="WP_370442395.1">
    <property type="nucleotide sequence ID" value="NZ_JBGFTU010000018.1"/>
</dbReference>
<evidence type="ECO:0000259" key="4">
    <source>
        <dbReference type="Pfam" id="PF22725"/>
    </source>
</evidence>
<evidence type="ECO:0000256" key="2">
    <source>
        <dbReference type="ARBA" id="ARBA00023002"/>
    </source>
</evidence>
<feature type="domain" description="Gfo/Idh/MocA-like oxidoreductase N-terminal" evidence="3">
    <location>
        <begin position="8"/>
        <end position="126"/>
    </location>
</feature>
<organism evidence="5 6">
    <name type="scientific">Kineococcus halophytocola</name>
    <dbReference type="NCBI Taxonomy" id="3234027"/>
    <lineage>
        <taxon>Bacteria</taxon>
        <taxon>Bacillati</taxon>
        <taxon>Actinomycetota</taxon>
        <taxon>Actinomycetes</taxon>
        <taxon>Kineosporiales</taxon>
        <taxon>Kineosporiaceae</taxon>
        <taxon>Kineococcus</taxon>
    </lineage>
</organism>
<dbReference type="SUPFAM" id="SSF55347">
    <property type="entry name" value="Glyceraldehyde-3-phosphate dehydrogenase-like, C-terminal domain"/>
    <property type="match status" value="1"/>
</dbReference>
<reference evidence="5 6" key="1">
    <citation type="submission" date="2024-07" db="EMBL/GenBank/DDBJ databases">
        <authorList>
            <person name="Thanompreechachai J."/>
            <person name="Duangmal K."/>
        </authorList>
    </citation>
    <scope>NUCLEOTIDE SEQUENCE [LARGE SCALE GENOMIC DNA]</scope>
    <source>
        <strain evidence="5 6">LSe6-4</strain>
    </source>
</reference>
<comment type="caution">
    <text evidence="5">The sequence shown here is derived from an EMBL/GenBank/DDBJ whole genome shotgun (WGS) entry which is preliminary data.</text>
</comment>
<evidence type="ECO:0000313" key="5">
    <source>
        <dbReference type="EMBL" id="MEZ0166175.1"/>
    </source>
</evidence>
<accession>A0ABV4H6U8</accession>
<sequence>MNAEAGVGWGFVGTGGIAREVAEALDLAPGGRLRAVASRDVERARRFVPEGREDVAAYGSVEEMLADPAVDAVYVATTHPQHHAPARAALLAGKAVLVEKPMTVSLAATRDLLDTARERGVFLMEAYWTRFLPGTVALLDLLGRGEVGQVHGLHADFGFPVPDSLARFHDPAIGGGSLFDLGPYPVGLALTLFGTPATVRVAGSLAPSGVDRQVALALGWDSGAAAALSTTMVASTPSRAWIEAAEGWIEVGSPLPAAPRFTVHRTGPDGTEHVSEHDHAVAHGHRFMLEHVHECLAAGLTSSPSVTPQFSLDLATVFETAVRELGITRAAELDGTG</sequence>
<name>A0ABV4H6U8_9ACTN</name>
<dbReference type="PANTHER" id="PTHR22604:SF105">
    <property type="entry name" value="TRANS-1,2-DIHYDROBENZENE-1,2-DIOL DEHYDROGENASE"/>
    <property type="match status" value="1"/>
</dbReference>
<dbReference type="PANTHER" id="PTHR22604">
    <property type="entry name" value="OXIDOREDUCTASES"/>
    <property type="match status" value="1"/>
</dbReference>
<proteinExistence type="inferred from homology"/>
<protein>
    <submittedName>
        <fullName evidence="5">Gfo/Idh/MocA family protein</fullName>
    </submittedName>
</protein>
<dbReference type="SUPFAM" id="SSF51735">
    <property type="entry name" value="NAD(P)-binding Rossmann-fold domains"/>
    <property type="match status" value="1"/>
</dbReference>
<dbReference type="Gene3D" id="3.40.50.720">
    <property type="entry name" value="NAD(P)-binding Rossmann-like Domain"/>
    <property type="match status" value="1"/>
</dbReference>
<dbReference type="Proteomes" id="UP001565927">
    <property type="component" value="Unassembled WGS sequence"/>
</dbReference>
<dbReference type="InterPro" id="IPR055170">
    <property type="entry name" value="GFO_IDH_MocA-like_dom"/>
</dbReference>
<dbReference type="Gene3D" id="3.30.360.10">
    <property type="entry name" value="Dihydrodipicolinate Reductase, domain 2"/>
    <property type="match status" value="1"/>
</dbReference>
<dbReference type="InterPro" id="IPR036291">
    <property type="entry name" value="NAD(P)-bd_dom_sf"/>
</dbReference>
<evidence type="ECO:0000313" key="6">
    <source>
        <dbReference type="Proteomes" id="UP001565927"/>
    </source>
</evidence>